<gene>
    <name evidence="1" type="primary">Acey_s0026.g1403</name>
    <name evidence="1" type="ORF">Y032_0026g1403</name>
</gene>
<proteinExistence type="predicted"/>
<accession>A0A016UUG7</accession>
<protein>
    <submittedName>
        <fullName evidence="1">Uncharacterized protein</fullName>
    </submittedName>
</protein>
<dbReference type="Proteomes" id="UP000024635">
    <property type="component" value="Unassembled WGS sequence"/>
</dbReference>
<evidence type="ECO:0000313" key="1">
    <source>
        <dbReference type="EMBL" id="EYC18850.1"/>
    </source>
</evidence>
<dbReference type="AlphaFoldDB" id="A0A016UUG7"/>
<evidence type="ECO:0000313" key="2">
    <source>
        <dbReference type="Proteomes" id="UP000024635"/>
    </source>
</evidence>
<keyword evidence="2" id="KW-1185">Reference proteome</keyword>
<name>A0A016UUG7_9BILA</name>
<organism evidence="1 2">
    <name type="scientific">Ancylostoma ceylanicum</name>
    <dbReference type="NCBI Taxonomy" id="53326"/>
    <lineage>
        <taxon>Eukaryota</taxon>
        <taxon>Metazoa</taxon>
        <taxon>Ecdysozoa</taxon>
        <taxon>Nematoda</taxon>
        <taxon>Chromadorea</taxon>
        <taxon>Rhabditida</taxon>
        <taxon>Rhabditina</taxon>
        <taxon>Rhabditomorpha</taxon>
        <taxon>Strongyloidea</taxon>
        <taxon>Ancylostomatidae</taxon>
        <taxon>Ancylostomatinae</taxon>
        <taxon>Ancylostoma</taxon>
    </lineage>
</organism>
<dbReference type="EMBL" id="JARK01001362">
    <property type="protein sequence ID" value="EYC18850.1"/>
    <property type="molecule type" value="Genomic_DNA"/>
</dbReference>
<dbReference type="STRING" id="53326.A0A016UUG7"/>
<reference evidence="2" key="1">
    <citation type="journal article" date="2015" name="Nat. Genet.">
        <title>The genome and transcriptome of the zoonotic hookworm Ancylostoma ceylanicum identify infection-specific gene families.</title>
        <authorList>
            <person name="Schwarz E.M."/>
            <person name="Hu Y."/>
            <person name="Antoshechkin I."/>
            <person name="Miller M.M."/>
            <person name="Sternberg P.W."/>
            <person name="Aroian R.V."/>
        </authorList>
    </citation>
    <scope>NUCLEOTIDE SEQUENCE</scope>
    <source>
        <strain evidence="2">HY135</strain>
    </source>
</reference>
<sequence>MPGIFMIHHIDNYFLGKPIMITSRLPSVVACTSRSLSTTAAAWNRYDPRLFRDPITDIKEVRFNFCFFLHSIVACALNTVWLTSKFGCRDTVILQMHQPLDENDERNFLFLKAMKSDDTPVFYRDHTVGSTC</sequence>
<comment type="caution">
    <text evidence="1">The sequence shown here is derived from an EMBL/GenBank/DDBJ whole genome shotgun (WGS) entry which is preliminary data.</text>
</comment>
<dbReference type="OrthoDB" id="9972728at2759"/>